<dbReference type="GeneID" id="98404210"/>
<gene>
    <name evidence="1" type="ORF">F7R26_025050</name>
</gene>
<evidence type="ECO:0000313" key="2">
    <source>
        <dbReference type="Proteomes" id="UP000397656"/>
    </source>
</evidence>
<organism evidence="1 2">
    <name type="scientific">Cupriavidus basilensis</name>
    <dbReference type="NCBI Taxonomy" id="68895"/>
    <lineage>
        <taxon>Bacteria</taxon>
        <taxon>Pseudomonadati</taxon>
        <taxon>Pseudomonadota</taxon>
        <taxon>Betaproteobacteria</taxon>
        <taxon>Burkholderiales</taxon>
        <taxon>Burkholderiaceae</taxon>
        <taxon>Cupriavidus</taxon>
    </lineage>
</organism>
<dbReference type="AlphaFoldDB" id="A0A7M2H846"/>
<protein>
    <submittedName>
        <fullName evidence="1">XpsR family transcriptional regulator</fullName>
    </submittedName>
</protein>
<evidence type="ECO:0000313" key="1">
    <source>
        <dbReference type="EMBL" id="QOT80695.1"/>
    </source>
</evidence>
<dbReference type="EMBL" id="CP062804">
    <property type="protein sequence ID" value="QOT80695.1"/>
    <property type="molecule type" value="Genomic_DNA"/>
</dbReference>
<dbReference type="Proteomes" id="UP000397656">
    <property type="component" value="Chromosome 2"/>
</dbReference>
<dbReference type="RefSeq" id="WP_193692241.1">
    <property type="nucleotide sequence ID" value="NZ_CP062804.1"/>
</dbReference>
<reference evidence="1 2" key="1">
    <citation type="submission" date="2020-10" db="EMBL/GenBank/DDBJ databases">
        <title>Complete genome sequence of Cupriavidus basilensis CCUG 49340T.</title>
        <authorList>
            <person name="Salva-Serra F."/>
            <person name="Donoso R.A."/>
            <person name="Cho K.H."/>
            <person name="Yoo J.A."/>
            <person name="Lee K."/>
            <person name="Yoon S.-H."/>
            <person name="Perez-Pantoja D."/>
            <person name="Moore E.R.B."/>
        </authorList>
    </citation>
    <scope>NUCLEOTIDE SEQUENCE [LARGE SCALE GENOMIC DNA]</scope>
    <source>
        <strain evidence="2">CCUG 49340</strain>
    </source>
</reference>
<sequence length="213" mass="24143">MEPLAWDAAFRAKHRGDMGRWLQHQRIARIMAAARAEALGERVGDEAWKPYFWERLYAPDGAEFKLNLFPLPAQLDGLTPWSKVFRGQPELVPKDRYLELCRRGARFRMLNKLCARWRPKVVVCLGYRHANDYMQAFGLDESAGEERLLQPADLTRVLRVFRRDGTTWIICPVLAGCAGLTSDVQLNAFGQLLGAMLDPSDFGELAGACLDYA</sequence>
<accession>A0A7M2H846</accession>
<name>A0A7M2H846_9BURK</name>
<proteinExistence type="predicted"/>